<dbReference type="AlphaFoldDB" id="A0A5M8RM42"/>
<keyword evidence="1" id="KW-0812">Transmembrane</keyword>
<dbReference type="Proteomes" id="UP000324326">
    <property type="component" value="Unassembled WGS sequence"/>
</dbReference>
<protein>
    <recommendedName>
        <fullName evidence="4">Holin</fullName>
    </recommendedName>
</protein>
<feature type="transmembrane region" description="Helical" evidence="1">
    <location>
        <begin position="49"/>
        <end position="68"/>
    </location>
</feature>
<gene>
    <name evidence="2" type="ORF">DX927_17620</name>
</gene>
<dbReference type="RefSeq" id="WP_128739366.1">
    <property type="nucleotide sequence ID" value="NZ_QSND01000003.1"/>
</dbReference>
<name>A0A5M8RM42_9BACI</name>
<dbReference type="EMBL" id="QSND01000003">
    <property type="protein sequence ID" value="KAA6449665.1"/>
    <property type="molecule type" value="Genomic_DNA"/>
</dbReference>
<accession>A0A5M8RM42</accession>
<evidence type="ECO:0000256" key="1">
    <source>
        <dbReference type="SAM" id="Phobius"/>
    </source>
</evidence>
<reference evidence="2 3" key="1">
    <citation type="submission" date="2018-08" db="EMBL/GenBank/DDBJ databases">
        <title>Bacillus phenotypic plasticity.</title>
        <authorList>
            <person name="Hurtado E."/>
        </authorList>
    </citation>
    <scope>NUCLEOTIDE SEQUENCE [LARGE SCALE GENOMIC DNA]</scope>
    <source>
        <strain evidence="2 3">427</strain>
    </source>
</reference>
<feature type="transmembrane region" description="Helical" evidence="1">
    <location>
        <begin position="22"/>
        <end position="42"/>
    </location>
</feature>
<organism evidence="2 3">
    <name type="scientific">Bacillus swezeyi</name>
    <dbReference type="NCBI Taxonomy" id="1925020"/>
    <lineage>
        <taxon>Bacteria</taxon>
        <taxon>Bacillati</taxon>
        <taxon>Bacillota</taxon>
        <taxon>Bacilli</taxon>
        <taxon>Bacillales</taxon>
        <taxon>Bacillaceae</taxon>
        <taxon>Bacillus</taxon>
    </lineage>
</organism>
<keyword evidence="1" id="KW-1133">Transmembrane helix</keyword>
<keyword evidence="1" id="KW-0472">Membrane</keyword>
<comment type="caution">
    <text evidence="2">The sequence shown here is derived from an EMBL/GenBank/DDBJ whole genome shotgun (WGS) entry which is preliminary data.</text>
</comment>
<evidence type="ECO:0000313" key="2">
    <source>
        <dbReference type="EMBL" id="KAA6449665.1"/>
    </source>
</evidence>
<evidence type="ECO:0008006" key="4">
    <source>
        <dbReference type="Google" id="ProtNLM"/>
    </source>
</evidence>
<evidence type="ECO:0000313" key="3">
    <source>
        <dbReference type="Proteomes" id="UP000324326"/>
    </source>
</evidence>
<sequence length="85" mass="9103">MGFFNFYNDIILGGALPTLGGIQGWVKDVVAQFAFIVGAFLASKHLLKLRVGGIVFACCVASAVGWAVNHWSTLSGWVGNFIDKL</sequence>
<proteinExistence type="predicted"/>